<reference evidence="8 9" key="1">
    <citation type="submission" date="2020-05" db="EMBL/GenBank/DDBJ databases">
        <title>Genomic Encyclopedia of Type Strains, Phase IV (KMG-V): Genome sequencing to study the core and pangenomes of soil and plant-associated prokaryotes.</title>
        <authorList>
            <person name="Whitman W."/>
        </authorList>
    </citation>
    <scope>NUCLEOTIDE SEQUENCE [LARGE SCALE GENOMIC DNA]</scope>
    <source>
        <strain evidence="8 9">C29</strain>
    </source>
</reference>
<evidence type="ECO:0000256" key="2">
    <source>
        <dbReference type="ARBA" id="ARBA00022723"/>
    </source>
</evidence>
<evidence type="ECO:0000256" key="3">
    <source>
        <dbReference type="ARBA" id="ARBA00022759"/>
    </source>
</evidence>
<proteinExistence type="predicted"/>
<dbReference type="EMBL" id="JABSNM010000022">
    <property type="protein sequence ID" value="NRT58044.1"/>
    <property type="molecule type" value="Genomic_DNA"/>
</dbReference>
<feature type="compositionally biased region" description="Basic and acidic residues" evidence="7">
    <location>
        <begin position="1"/>
        <end position="15"/>
    </location>
</feature>
<dbReference type="Proteomes" id="UP001516061">
    <property type="component" value="Unassembled WGS sequence"/>
</dbReference>
<feature type="region of interest" description="Disordered" evidence="7">
    <location>
        <begin position="1"/>
        <end position="28"/>
    </location>
</feature>
<evidence type="ECO:0000313" key="8">
    <source>
        <dbReference type="EMBL" id="NRT58044.1"/>
    </source>
</evidence>
<comment type="caution">
    <text evidence="8">The sequence shown here is derived from an EMBL/GenBank/DDBJ whole genome shotgun (WGS) entry which is preliminary data.</text>
</comment>
<dbReference type="InterPro" id="IPR042211">
    <property type="entry name" value="CRISPR-assoc_Cas1_N"/>
</dbReference>
<accession>A0ABX2G9A8</accession>
<dbReference type="Pfam" id="PF01867">
    <property type="entry name" value="Cas_Cas1"/>
    <property type="match status" value="1"/>
</dbReference>
<dbReference type="RefSeq" id="WP_173807073.1">
    <property type="nucleotide sequence ID" value="NZ_JABSNM010000022.1"/>
</dbReference>
<sequence>MTRPRDSASRDPERPRSRRPSAVRTPARAPGARTLYLASLLPTRVSSTGEALVVQVQGGQLSRIPIARVMRIVCGDAAQWSGAALMLCQQHGVVISWVDGAGTATGHLWSTRRRATDLAEALSAAAGTWHRRDGERASWPATYGNWLRQRRLAVLQDWADERRQADQPVGRDEWEQARQAWVCRAEVPVRLPALMRGLAAARVAAHLSDDGIEPHYWCVAADAEPGAQDAAVIALAEDLTELVWARMNLCAGALAAAVEQPRDTVTLFEAWSDTCIRTLQAHLATLRPHLLRELGL</sequence>
<protein>
    <submittedName>
        <fullName evidence="8">Uncharacterized protein</fullName>
    </submittedName>
</protein>
<evidence type="ECO:0000256" key="6">
    <source>
        <dbReference type="ARBA" id="ARBA00023118"/>
    </source>
</evidence>
<keyword evidence="1" id="KW-0540">Nuclease</keyword>
<keyword evidence="5" id="KW-0460">Magnesium</keyword>
<evidence type="ECO:0000256" key="1">
    <source>
        <dbReference type="ARBA" id="ARBA00022722"/>
    </source>
</evidence>
<dbReference type="Gene3D" id="3.100.10.20">
    <property type="entry name" value="CRISPR-associated endonuclease Cas1, N-terminal domain"/>
    <property type="match status" value="1"/>
</dbReference>
<gene>
    <name evidence="8" type="ORF">HNQ01_003810</name>
</gene>
<evidence type="ECO:0000256" key="7">
    <source>
        <dbReference type="SAM" id="MobiDB-lite"/>
    </source>
</evidence>
<keyword evidence="4" id="KW-0378">Hydrolase</keyword>
<evidence type="ECO:0000256" key="5">
    <source>
        <dbReference type="ARBA" id="ARBA00022842"/>
    </source>
</evidence>
<evidence type="ECO:0000313" key="9">
    <source>
        <dbReference type="Proteomes" id="UP001516061"/>
    </source>
</evidence>
<name>A0ABX2G9A8_9BURK</name>
<keyword evidence="9" id="KW-1185">Reference proteome</keyword>
<organism evidence="8 9">
    <name type="scientific">Sphaerotilus uruguayifluvii</name>
    <dbReference type="NCBI Taxonomy" id="2735897"/>
    <lineage>
        <taxon>Bacteria</taxon>
        <taxon>Pseudomonadati</taxon>
        <taxon>Pseudomonadota</taxon>
        <taxon>Betaproteobacteria</taxon>
        <taxon>Burkholderiales</taxon>
        <taxon>Sphaerotilaceae</taxon>
        <taxon>Sphaerotilus</taxon>
    </lineage>
</organism>
<dbReference type="InterPro" id="IPR002729">
    <property type="entry name" value="CRISPR-assoc_Cas1"/>
</dbReference>
<keyword evidence="2" id="KW-0479">Metal-binding</keyword>
<keyword evidence="6" id="KW-0051">Antiviral defense</keyword>
<keyword evidence="3" id="KW-0255">Endonuclease</keyword>
<evidence type="ECO:0000256" key="4">
    <source>
        <dbReference type="ARBA" id="ARBA00022801"/>
    </source>
</evidence>